<feature type="compositionally biased region" description="Polar residues" evidence="1">
    <location>
        <begin position="18"/>
        <end position="28"/>
    </location>
</feature>
<dbReference type="EMBL" id="JARKIE010000437">
    <property type="protein sequence ID" value="KAJ7639936.1"/>
    <property type="molecule type" value="Genomic_DNA"/>
</dbReference>
<evidence type="ECO:0000256" key="1">
    <source>
        <dbReference type="SAM" id="MobiDB-lite"/>
    </source>
</evidence>
<evidence type="ECO:0000313" key="3">
    <source>
        <dbReference type="Proteomes" id="UP001221757"/>
    </source>
</evidence>
<comment type="caution">
    <text evidence="2">The sequence shown here is derived from an EMBL/GenBank/DDBJ whole genome shotgun (WGS) entry which is preliminary data.</text>
</comment>
<feature type="region of interest" description="Disordered" evidence="1">
    <location>
        <begin position="18"/>
        <end position="38"/>
    </location>
</feature>
<name>A0AAD7C5Z2_MYCRO</name>
<protein>
    <submittedName>
        <fullName evidence="2">Uncharacterized protein</fullName>
    </submittedName>
</protein>
<dbReference type="AlphaFoldDB" id="A0AAD7C5Z2"/>
<keyword evidence="3" id="KW-1185">Reference proteome</keyword>
<sequence>MTNTEDIFRTTDSLGPSLASMSLSQGRSGNVEHRTGNAESRYSRIKLAAIAPPRTIDSLKRCLCQIENLSDSTNQRTDLYLTASSDSPIQDGARPSAVAFVLRQPLSDAEKPSVGGIHVPDNFRISPGISKADVALVIPPRRRDRGLGSMLQYIGDAHNASVYYRVHTPEKAILSAGAFHPKDEFLGRIEMTRIPPPHTAATLSRCLADAERLGHQYAPPMLFLTAASQTPMSGAEKISILEDGPGSTPERALALVLPGNPWSPFPEALEATVESSIPHTVCNTPSGEFDSAKEALFSVLPSLHPRNHITPPHTAAAIRRCIAKVEGNARLICGVLYPDNSGSMPIPENAWVSLAPNRGALGMSSNTPVVLVEQERRAGVFNRPAQCMVSMDRASNLPGWLFCVRGEVVFTNGVLKETGIDSLGSSRQSEFHLTGRRIHRSHGTQARLCHYFQDRARTELLKFKSIFVVSRAADTPIEAEQADIELE</sequence>
<gene>
    <name evidence="2" type="ORF">B0H17DRAFT_1149152</name>
</gene>
<organism evidence="2 3">
    <name type="scientific">Mycena rosella</name>
    <name type="common">Pink bonnet</name>
    <name type="synonym">Agaricus rosellus</name>
    <dbReference type="NCBI Taxonomy" id="1033263"/>
    <lineage>
        <taxon>Eukaryota</taxon>
        <taxon>Fungi</taxon>
        <taxon>Dikarya</taxon>
        <taxon>Basidiomycota</taxon>
        <taxon>Agaricomycotina</taxon>
        <taxon>Agaricomycetes</taxon>
        <taxon>Agaricomycetidae</taxon>
        <taxon>Agaricales</taxon>
        <taxon>Marasmiineae</taxon>
        <taxon>Mycenaceae</taxon>
        <taxon>Mycena</taxon>
    </lineage>
</organism>
<accession>A0AAD7C5Z2</accession>
<dbReference type="Proteomes" id="UP001221757">
    <property type="component" value="Unassembled WGS sequence"/>
</dbReference>
<proteinExistence type="predicted"/>
<reference evidence="2" key="1">
    <citation type="submission" date="2023-03" db="EMBL/GenBank/DDBJ databases">
        <title>Massive genome expansion in bonnet fungi (Mycena s.s.) driven by repeated elements and novel gene families across ecological guilds.</title>
        <authorList>
            <consortium name="Lawrence Berkeley National Laboratory"/>
            <person name="Harder C.B."/>
            <person name="Miyauchi S."/>
            <person name="Viragh M."/>
            <person name="Kuo A."/>
            <person name="Thoen E."/>
            <person name="Andreopoulos B."/>
            <person name="Lu D."/>
            <person name="Skrede I."/>
            <person name="Drula E."/>
            <person name="Henrissat B."/>
            <person name="Morin E."/>
            <person name="Kohler A."/>
            <person name="Barry K."/>
            <person name="LaButti K."/>
            <person name="Morin E."/>
            <person name="Salamov A."/>
            <person name="Lipzen A."/>
            <person name="Mereny Z."/>
            <person name="Hegedus B."/>
            <person name="Baldrian P."/>
            <person name="Stursova M."/>
            <person name="Weitz H."/>
            <person name="Taylor A."/>
            <person name="Grigoriev I.V."/>
            <person name="Nagy L.G."/>
            <person name="Martin F."/>
            <person name="Kauserud H."/>
        </authorList>
    </citation>
    <scope>NUCLEOTIDE SEQUENCE</scope>
    <source>
        <strain evidence="2">CBHHK067</strain>
    </source>
</reference>
<evidence type="ECO:0000313" key="2">
    <source>
        <dbReference type="EMBL" id="KAJ7639936.1"/>
    </source>
</evidence>